<dbReference type="Proteomes" id="UP001066276">
    <property type="component" value="Chromosome 7"/>
</dbReference>
<evidence type="ECO:0000256" key="3">
    <source>
        <dbReference type="SAM" id="Phobius"/>
    </source>
</evidence>
<feature type="transmembrane region" description="Helical" evidence="3">
    <location>
        <begin position="287"/>
        <end position="307"/>
    </location>
</feature>
<dbReference type="EMBL" id="JANPWB010000011">
    <property type="protein sequence ID" value="KAJ1130035.1"/>
    <property type="molecule type" value="Genomic_DNA"/>
</dbReference>
<keyword evidence="3" id="KW-1133">Transmembrane helix</keyword>
<dbReference type="AlphaFoldDB" id="A0AAV7PPL8"/>
<evidence type="ECO:0000256" key="2">
    <source>
        <dbReference type="SAM" id="MobiDB-lite"/>
    </source>
</evidence>
<feature type="transmembrane region" description="Helical" evidence="3">
    <location>
        <begin position="610"/>
        <end position="629"/>
    </location>
</feature>
<feature type="transmembrane region" description="Helical" evidence="3">
    <location>
        <begin position="486"/>
        <end position="506"/>
    </location>
</feature>
<dbReference type="PROSITE" id="PS50850">
    <property type="entry name" value="MFS"/>
    <property type="match status" value="1"/>
</dbReference>
<evidence type="ECO:0000313" key="6">
    <source>
        <dbReference type="Proteomes" id="UP001066276"/>
    </source>
</evidence>
<dbReference type="InterPro" id="IPR036259">
    <property type="entry name" value="MFS_trans_sf"/>
</dbReference>
<organism evidence="5 6">
    <name type="scientific">Pleurodeles waltl</name>
    <name type="common">Iberian ribbed newt</name>
    <dbReference type="NCBI Taxonomy" id="8319"/>
    <lineage>
        <taxon>Eukaryota</taxon>
        <taxon>Metazoa</taxon>
        <taxon>Chordata</taxon>
        <taxon>Craniata</taxon>
        <taxon>Vertebrata</taxon>
        <taxon>Euteleostomi</taxon>
        <taxon>Amphibia</taxon>
        <taxon>Batrachia</taxon>
        <taxon>Caudata</taxon>
        <taxon>Salamandroidea</taxon>
        <taxon>Salamandridae</taxon>
        <taxon>Pleurodelinae</taxon>
        <taxon>Pleurodeles</taxon>
    </lineage>
</organism>
<feature type="compositionally biased region" description="Pro residues" evidence="2">
    <location>
        <begin position="8"/>
        <end position="20"/>
    </location>
</feature>
<keyword evidence="6" id="KW-1185">Reference proteome</keyword>
<comment type="caution">
    <text evidence="5">The sequence shown here is derived from an EMBL/GenBank/DDBJ whole genome shotgun (WGS) entry which is preliminary data.</text>
</comment>
<feature type="transmembrane region" description="Helical" evidence="3">
    <location>
        <begin position="245"/>
        <end position="271"/>
    </location>
</feature>
<feature type="region of interest" description="Disordered" evidence="2">
    <location>
        <begin position="427"/>
        <end position="446"/>
    </location>
</feature>
<dbReference type="Gene3D" id="1.20.1250.20">
    <property type="entry name" value="MFS general substrate transporter like domains"/>
    <property type="match status" value="1"/>
</dbReference>
<dbReference type="InterPro" id="IPR050327">
    <property type="entry name" value="Proton-linked_MCT"/>
</dbReference>
<accession>A0AAV7PPL8</accession>
<dbReference type="InterPro" id="IPR011701">
    <property type="entry name" value="MFS"/>
</dbReference>
<proteinExistence type="predicted"/>
<feature type="transmembrane region" description="Helical" evidence="3">
    <location>
        <begin position="576"/>
        <end position="598"/>
    </location>
</feature>
<reference evidence="5" key="1">
    <citation type="journal article" date="2022" name="bioRxiv">
        <title>Sequencing and chromosome-scale assembly of the giantPleurodeles waltlgenome.</title>
        <authorList>
            <person name="Brown T."/>
            <person name="Elewa A."/>
            <person name="Iarovenko S."/>
            <person name="Subramanian E."/>
            <person name="Araus A.J."/>
            <person name="Petzold A."/>
            <person name="Susuki M."/>
            <person name="Suzuki K.-i.T."/>
            <person name="Hayashi T."/>
            <person name="Toyoda A."/>
            <person name="Oliveira C."/>
            <person name="Osipova E."/>
            <person name="Leigh N.D."/>
            <person name="Simon A."/>
            <person name="Yun M.H."/>
        </authorList>
    </citation>
    <scope>NUCLEOTIDE SEQUENCE</scope>
    <source>
        <strain evidence="5">20211129_DDA</strain>
        <tissue evidence="5">Liver</tissue>
    </source>
</reference>
<feature type="transmembrane region" description="Helical" evidence="3">
    <location>
        <begin position="339"/>
        <end position="365"/>
    </location>
</feature>
<keyword evidence="3" id="KW-0812">Transmembrane</keyword>
<keyword evidence="3" id="KW-0472">Membrane</keyword>
<feature type="transmembrane region" description="Helical" evidence="3">
    <location>
        <begin position="372"/>
        <end position="391"/>
    </location>
</feature>
<comment type="subcellular location">
    <subcellularLocation>
        <location evidence="1">Membrane</location>
        <topology evidence="1">Multi-pass membrane protein</topology>
    </subcellularLocation>
</comment>
<feature type="transmembrane region" description="Helical" evidence="3">
    <location>
        <begin position="403"/>
        <end position="422"/>
    </location>
</feature>
<sequence length="702" mass="75276">MTALPCPLTQPPPSTCPDPPVNIVSLRPIRSGERVPPPRGSTCISSPLSPTRASAHPLLPSSSATVPPCSALPAAIGWIPDTDEDIGDIDEDDDDSDIWGSLSQREEVGPGEDKEAAGKRFTCSLVRLIPGKDLDVLYWGLCGAAGSLGRGHVSCNCSRKIITFTNPQKTFDYTGLEAEGWLEEKACPGRAQNHVKETIQQLPGEKRGRSSRHLLSDSGTFKNPLLVDLGGMATGRAQEVTDQGWAWVVLLAVVLSQGLSLGFPSCIGVFYTDIQASFQASNSETSWFPSIVTAVQFGGGPVCSILVERYGCRVTVFIGGILAGVGMVASSFAQTIIQLYVTAGFIAGLGLCLSFQAAITVLGYYFVRHRTLANSLASMGASIGMAVWPLMSQYLLDLVGWRGTFLIFGGTLLNCCVCGAVMRPISSQPSSPRASTHPTPESIQNENLSPPLASASCFWISMSSCSRTLQKYMAFDLLCHNKQYRIYTIGNIFMVLGFVLLVYLVPYATASGIEESKAAMLLGIIGFINIFVRPVAGIISQMAFFKDQLFYLFCIALMVNGASNVIAGLWASYAALVLFCVVYSVSISFVGSLVFQVLMDIVGMERFPSAFGLFTTLESIAILIGPPLAGLLVDITGHYHYVFHVTAVIVCSSAVFMGLSAFVLKRKEAKLQGAAKLAPREALMDEAVTPEQAPEVVFVRSI</sequence>
<dbReference type="FunFam" id="1.20.1250.20:FF:000337">
    <property type="entry name" value="Solute carrier family 16 member 5"/>
    <property type="match status" value="1"/>
</dbReference>
<feature type="region of interest" description="Disordered" evidence="2">
    <location>
        <begin position="30"/>
        <end position="49"/>
    </location>
</feature>
<feature type="transmembrane region" description="Helical" evidence="3">
    <location>
        <begin position="549"/>
        <end position="570"/>
    </location>
</feature>
<dbReference type="SUPFAM" id="SSF103473">
    <property type="entry name" value="MFS general substrate transporter"/>
    <property type="match status" value="1"/>
</dbReference>
<evidence type="ECO:0000313" key="5">
    <source>
        <dbReference type="EMBL" id="KAJ1130035.1"/>
    </source>
</evidence>
<dbReference type="PANTHER" id="PTHR11360:SF21">
    <property type="entry name" value="MONOCARBOXYLATE TRANSPORTER 6"/>
    <property type="match status" value="1"/>
</dbReference>
<feature type="transmembrane region" description="Helical" evidence="3">
    <location>
        <begin position="314"/>
        <end position="333"/>
    </location>
</feature>
<dbReference type="PANTHER" id="PTHR11360">
    <property type="entry name" value="MONOCARBOXYLATE TRANSPORTER"/>
    <property type="match status" value="1"/>
</dbReference>
<gene>
    <name evidence="5" type="ORF">NDU88_008391</name>
</gene>
<feature type="region of interest" description="Disordered" evidence="2">
    <location>
        <begin position="1"/>
        <end position="21"/>
    </location>
</feature>
<dbReference type="GO" id="GO:0016323">
    <property type="term" value="C:basolateral plasma membrane"/>
    <property type="evidence" value="ECO:0007669"/>
    <property type="project" value="TreeGrafter"/>
</dbReference>
<feature type="domain" description="Major facilitator superfamily (MFS) profile" evidence="4">
    <location>
        <begin position="246"/>
        <end position="670"/>
    </location>
</feature>
<dbReference type="GO" id="GO:0008028">
    <property type="term" value="F:monocarboxylic acid transmembrane transporter activity"/>
    <property type="evidence" value="ECO:0007669"/>
    <property type="project" value="TreeGrafter"/>
</dbReference>
<name>A0AAV7PPL8_PLEWA</name>
<feature type="transmembrane region" description="Helical" evidence="3">
    <location>
        <begin position="518"/>
        <end position="537"/>
    </location>
</feature>
<dbReference type="InterPro" id="IPR020846">
    <property type="entry name" value="MFS_dom"/>
</dbReference>
<evidence type="ECO:0000256" key="1">
    <source>
        <dbReference type="ARBA" id="ARBA00004141"/>
    </source>
</evidence>
<protein>
    <recommendedName>
        <fullName evidence="4">Major facilitator superfamily (MFS) profile domain-containing protein</fullName>
    </recommendedName>
</protein>
<evidence type="ECO:0000259" key="4">
    <source>
        <dbReference type="PROSITE" id="PS50850"/>
    </source>
</evidence>
<feature type="transmembrane region" description="Helical" evidence="3">
    <location>
        <begin position="641"/>
        <end position="664"/>
    </location>
</feature>
<dbReference type="Pfam" id="PF07690">
    <property type="entry name" value="MFS_1"/>
    <property type="match status" value="1"/>
</dbReference>